<dbReference type="EMBL" id="BPLR01008285">
    <property type="protein sequence ID" value="GIY23529.1"/>
    <property type="molecule type" value="Genomic_DNA"/>
</dbReference>
<feature type="region of interest" description="Disordered" evidence="1">
    <location>
        <begin position="58"/>
        <end position="77"/>
    </location>
</feature>
<reference evidence="2 3" key="1">
    <citation type="submission" date="2021-06" db="EMBL/GenBank/DDBJ databases">
        <title>Caerostris extrusa draft genome.</title>
        <authorList>
            <person name="Kono N."/>
            <person name="Arakawa K."/>
        </authorList>
    </citation>
    <scope>NUCLEOTIDE SEQUENCE [LARGE SCALE GENOMIC DNA]</scope>
</reference>
<gene>
    <name evidence="2" type="ORF">CEXT_52391</name>
</gene>
<protein>
    <submittedName>
        <fullName evidence="2">Uncharacterized protein</fullName>
    </submittedName>
</protein>
<evidence type="ECO:0000313" key="3">
    <source>
        <dbReference type="Proteomes" id="UP001054945"/>
    </source>
</evidence>
<accession>A0AAV4RS67</accession>
<feature type="compositionally biased region" description="Basic residues" evidence="1">
    <location>
        <begin position="64"/>
        <end position="77"/>
    </location>
</feature>
<name>A0AAV4RS67_CAEEX</name>
<comment type="caution">
    <text evidence="2">The sequence shown here is derived from an EMBL/GenBank/DDBJ whole genome shotgun (WGS) entry which is preliminary data.</text>
</comment>
<keyword evidence="3" id="KW-1185">Reference proteome</keyword>
<sequence>MGTNFSENVLDCQTELISLIYESYQLAPNHFVKPSLKTHIYANVLQRTFIPHKQIVSQRAPPFPRRRKKKKKKNKRFHCQKNKYIKPNCSRSNAKGCLKVFP</sequence>
<organism evidence="2 3">
    <name type="scientific">Caerostris extrusa</name>
    <name type="common">Bark spider</name>
    <name type="synonym">Caerostris bankana</name>
    <dbReference type="NCBI Taxonomy" id="172846"/>
    <lineage>
        <taxon>Eukaryota</taxon>
        <taxon>Metazoa</taxon>
        <taxon>Ecdysozoa</taxon>
        <taxon>Arthropoda</taxon>
        <taxon>Chelicerata</taxon>
        <taxon>Arachnida</taxon>
        <taxon>Araneae</taxon>
        <taxon>Araneomorphae</taxon>
        <taxon>Entelegynae</taxon>
        <taxon>Araneoidea</taxon>
        <taxon>Araneidae</taxon>
        <taxon>Caerostris</taxon>
    </lineage>
</organism>
<evidence type="ECO:0000313" key="2">
    <source>
        <dbReference type="EMBL" id="GIY23529.1"/>
    </source>
</evidence>
<evidence type="ECO:0000256" key="1">
    <source>
        <dbReference type="SAM" id="MobiDB-lite"/>
    </source>
</evidence>
<dbReference type="AlphaFoldDB" id="A0AAV4RS67"/>
<dbReference type="Proteomes" id="UP001054945">
    <property type="component" value="Unassembled WGS sequence"/>
</dbReference>
<proteinExistence type="predicted"/>